<keyword evidence="2" id="KW-1185">Reference proteome</keyword>
<dbReference type="OrthoDB" id="8305513at2"/>
<evidence type="ECO:0000313" key="1">
    <source>
        <dbReference type="EMBL" id="SFV31368.1"/>
    </source>
</evidence>
<name>A0A1I7N9P7_9HYPH</name>
<gene>
    <name evidence="1" type="ORF">SAMN05216456_1319</name>
</gene>
<organism evidence="1 2">
    <name type="scientific">Devosia crocina</name>
    <dbReference type="NCBI Taxonomy" id="429728"/>
    <lineage>
        <taxon>Bacteria</taxon>
        <taxon>Pseudomonadati</taxon>
        <taxon>Pseudomonadota</taxon>
        <taxon>Alphaproteobacteria</taxon>
        <taxon>Hyphomicrobiales</taxon>
        <taxon>Devosiaceae</taxon>
        <taxon>Devosia</taxon>
    </lineage>
</organism>
<reference evidence="1 2" key="1">
    <citation type="submission" date="2016-10" db="EMBL/GenBank/DDBJ databases">
        <authorList>
            <person name="de Groot N.N."/>
        </authorList>
    </citation>
    <scope>NUCLEOTIDE SEQUENCE [LARGE SCALE GENOMIC DNA]</scope>
    <source>
        <strain evidence="1 2">IPL20</strain>
    </source>
</reference>
<evidence type="ECO:0000313" key="2">
    <source>
        <dbReference type="Proteomes" id="UP000199074"/>
    </source>
</evidence>
<accession>A0A1I7N9P7</accession>
<dbReference type="STRING" id="429728.SAMN05216456_1319"/>
<dbReference type="AlphaFoldDB" id="A0A1I7N9P7"/>
<dbReference type="EMBL" id="FPCK01000001">
    <property type="protein sequence ID" value="SFV31368.1"/>
    <property type="molecule type" value="Genomic_DNA"/>
</dbReference>
<sequence length="162" mass="16348">MAVLLRNNATSLLAADITAGATALTINADQAGLFPTPANGDWFPLTLLDAAGNMEIVRATARAGATITVVRAQEGTTAKSFGAGSRVDLRMTSAVFSAAVADAVTDAVASAVGSKAEVNLSNVSQADARTKVGSGTMAYRNVTISTSDPTAGANGDFWAKVI</sequence>
<dbReference type="Proteomes" id="UP000199074">
    <property type="component" value="Unassembled WGS sequence"/>
</dbReference>
<protein>
    <submittedName>
        <fullName evidence="1">Uncharacterized protein</fullName>
    </submittedName>
</protein>
<proteinExistence type="predicted"/>
<dbReference type="RefSeq" id="WP_092422489.1">
    <property type="nucleotide sequence ID" value="NZ_FPCK01000001.1"/>
</dbReference>